<accession>A0A5B7ZMV6</accession>
<dbReference type="Gene3D" id="3.30.1360.180">
    <property type="match status" value="1"/>
</dbReference>
<dbReference type="AlphaFoldDB" id="A0A5B7ZMV6"/>
<dbReference type="InterPro" id="IPR017850">
    <property type="entry name" value="Alkaline_phosphatase_core_sf"/>
</dbReference>
<sequence length="406" mass="44332">MPLRRIAALACLLIALAACATRPATSGSPMVLLVSIDGLPADVVGSGRMPTLDAITSTGVRAAWLNPSYPTLTFPNHYTLATGLRPDRHGIVHNNIRDRNLGRFVSKEASARDKRWWGGEPIWITLQRQGGIAATMFWPGSEVAIAGRRPRYWKRFDGGLAVQARVDQVLAWLDLPPAQRPRLVTLYMEQYDVASHAAGMHSPQAMQALAEIDAGLARLRAGLHARGLDGRTDLIVLSDHGMADVRGEDIRYLDDLVPADAIQVEYAGPVAGLVPRPGREAEVERVLLGRHDRFQCWRKGELPPAWHFGRNRRIPPILCQADDGWRVWLHRMPAPAALKGEHGFAPEDPGMRAVFTAIGPSFRAGTRLPAFDNVDVYPLLARLLGIAPAANDGDIAPLLPALQDAP</sequence>
<dbReference type="Gene3D" id="3.40.720.10">
    <property type="entry name" value="Alkaline Phosphatase, subunit A"/>
    <property type="match status" value="1"/>
</dbReference>
<dbReference type="EMBL" id="CP040871">
    <property type="protein sequence ID" value="QDA56624.1"/>
    <property type="molecule type" value="Genomic_DNA"/>
</dbReference>
<dbReference type="OrthoDB" id="9771966at2"/>
<dbReference type="Proteomes" id="UP000308149">
    <property type="component" value="Chromosome"/>
</dbReference>
<dbReference type="KEGG" id="thes:FHQ07_04495"/>
<organism evidence="2 3">
    <name type="scientific">Thermomonas aquatica</name>
    <dbReference type="NCBI Taxonomy" id="2202149"/>
    <lineage>
        <taxon>Bacteria</taxon>
        <taxon>Pseudomonadati</taxon>
        <taxon>Pseudomonadota</taxon>
        <taxon>Gammaproteobacteria</taxon>
        <taxon>Lysobacterales</taxon>
        <taxon>Lysobacteraceae</taxon>
        <taxon>Thermomonas</taxon>
    </lineage>
</organism>
<gene>
    <name evidence="2" type="ORF">FHQ07_04495</name>
</gene>
<dbReference type="PROSITE" id="PS51257">
    <property type="entry name" value="PROKAR_LIPOPROTEIN"/>
    <property type="match status" value="1"/>
</dbReference>
<evidence type="ECO:0000256" key="1">
    <source>
        <dbReference type="SAM" id="SignalP"/>
    </source>
</evidence>
<evidence type="ECO:0000313" key="2">
    <source>
        <dbReference type="EMBL" id="QDA56624.1"/>
    </source>
</evidence>
<evidence type="ECO:0000313" key="3">
    <source>
        <dbReference type="Proteomes" id="UP000308149"/>
    </source>
</evidence>
<keyword evidence="3" id="KW-1185">Reference proteome</keyword>
<dbReference type="PANTHER" id="PTHR10151">
    <property type="entry name" value="ECTONUCLEOTIDE PYROPHOSPHATASE/PHOSPHODIESTERASE"/>
    <property type="match status" value="1"/>
</dbReference>
<dbReference type="CDD" id="cd16018">
    <property type="entry name" value="Enpp"/>
    <property type="match status" value="1"/>
</dbReference>
<dbReference type="PANTHER" id="PTHR10151:SF120">
    <property type="entry name" value="BIS(5'-ADENOSYL)-TRIPHOSPHATASE"/>
    <property type="match status" value="1"/>
</dbReference>
<reference evidence="2 3" key="1">
    <citation type="submission" date="2019-06" db="EMBL/GenBank/DDBJ databases">
        <title>Thermomonas aquatica sp. nov., isolated from an industrial wastewater treatment plant.</title>
        <authorList>
            <person name="Jeon J.H."/>
            <person name="Park D.-S."/>
        </authorList>
    </citation>
    <scope>NUCLEOTIDE SEQUENCE [LARGE SCALE GENOMIC DNA]</scope>
    <source>
        <strain evidence="2 3">SY21</strain>
    </source>
</reference>
<dbReference type="GO" id="GO:0016787">
    <property type="term" value="F:hydrolase activity"/>
    <property type="evidence" value="ECO:0007669"/>
    <property type="project" value="UniProtKB-ARBA"/>
</dbReference>
<dbReference type="RefSeq" id="WP_139715656.1">
    <property type="nucleotide sequence ID" value="NZ_CP040871.1"/>
</dbReference>
<proteinExistence type="predicted"/>
<name>A0A5B7ZMV6_9GAMM</name>
<keyword evidence="1" id="KW-0732">Signal</keyword>
<dbReference type="Pfam" id="PF01663">
    <property type="entry name" value="Phosphodiest"/>
    <property type="match status" value="1"/>
</dbReference>
<feature type="chain" id="PRO_5022939453" evidence="1">
    <location>
        <begin position="21"/>
        <end position="406"/>
    </location>
</feature>
<feature type="signal peptide" evidence="1">
    <location>
        <begin position="1"/>
        <end position="20"/>
    </location>
</feature>
<dbReference type="SUPFAM" id="SSF53649">
    <property type="entry name" value="Alkaline phosphatase-like"/>
    <property type="match status" value="1"/>
</dbReference>
<protein>
    <submittedName>
        <fullName evidence="2">Alkaline phosphatase family protein</fullName>
    </submittedName>
</protein>
<dbReference type="InterPro" id="IPR002591">
    <property type="entry name" value="Phosphodiest/P_Trfase"/>
</dbReference>